<feature type="compositionally biased region" description="Gly residues" evidence="1">
    <location>
        <begin position="136"/>
        <end position="145"/>
    </location>
</feature>
<feature type="region of interest" description="Disordered" evidence="1">
    <location>
        <begin position="119"/>
        <end position="156"/>
    </location>
</feature>
<evidence type="ECO:0000256" key="2">
    <source>
        <dbReference type="SAM" id="SignalP"/>
    </source>
</evidence>
<dbReference type="AlphaFoldDB" id="A0A835R1D6"/>
<feature type="compositionally biased region" description="Acidic residues" evidence="1">
    <location>
        <begin position="45"/>
        <end position="59"/>
    </location>
</feature>
<accession>A0A835R1D6</accession>
<evidence type="ECO:0000313" key="6">
    <source>
        <dbReference type="Proteomes" id="UP000639772"/>
    </source>
</evidence>
<keyword evidence="2" id="KW-0732">Signal</keyword>
<evidence type="ECO:0000313" key="5">
    <source>
        <dbReference type="Proteomes" id="UP000636800"/>
    </source>
</evidence>
<protein>
    <submittedName>
        <fullName evidence="4">Uncharacterized protein</fullName>
    </submittedName>
</protein>
<reference evidence="5 6" key="1">
    <citation type="journal article" date="2020" name="Nat. Food">
        <title>A phased Vanilla planifolia genome enables genetic improvement of flavour and production.</title>
        <authorList>
            <person name="Hasing T."/>
            <person name="Tang H."/>
            <person name="Brym M."/>
            <person name="Khazi F."/>
            <person name="Huang T."/>
            <person name="Chambers A.H."/>
        </authorList>
    </citation>
    <scope>NUCLEOTIDE SEQUENCE [LARGE SCALE GENOMIC DNA]</scope>
    <source>
        <tissue evidence="4">Leaf</tissue>
    </source>
</reference>
<proteinExistence type="predicted"/>
<feature type="signal peptide" evidence="2">
    <location>
        <begin position="1"/>
        <end position="21"/>
    </location>
</feature>
<dbReference type="Proteomes" id="UP000636800">
    <property type="component" value="Chromosome 6"/>
</dbReference>
<name>A0A835R1D6_VANPL</name>
<evidence type="ECO:0000256" key="1">
    <source>
        <dbReference type="SAM" id="MobiDB-lite"/>
    </source>
</evidence>
<keyword evidence="5" id="KW-1185">Reference proteome</keyword>
<sequence>MAKLAILVALLALTVFAVSFAADPPSSPKSPFLTPYAAVPPSGSEDADPSADDLDDDDAASIGAPVASSEYPPFQNEASAPTSNAGVVGPRSVVAVASGVAAVGAVVLHKQEGASLVKATTNRKSRIPTGSSSSIAGGGGNGGSMSGRTSKDAVRHPSMMKYSTLKYLEGNDLLLIPNMRRRWVTRRRKEEDDL</sequence>
<organism evidence="4 6">
    <name type="scientific">Vanilla planifolia</name>
    <name type="common">Vanilla</name>
    <dbReference type="NCBI Taxonomy" id="51239"/>
    <lineage>
        <taxon>Eukaryota</taxon>
        <taxon>Viridiplantae</taxon>
        <taxon>Streptophyta</taxon>
        <taxon>Embryophyta</taxon>
        <taxon>Tracheophyta</taxon>
        <taxon>Spermatophyta</taxon>
        <taxon>Magnoliopsida</taxon>
        <taxon>Liliopsida</taxon>
        <taxon>Asparagales</taxon>
        <taxon>Orchidaceae</taxon>
        <taxon>Vanilloideae</taxon>
        <taxon>Vanilleae</taxon>
        <taxon>Vanilla</taxon>
    </lineage>
</organism>
<dbReference type="EMBL" id="JADCNM010000006">
    <property type="protein sequence ID" value="KAG0477627.1"/>
    <property type="molecule type" value="Genomic_DNA"/>
</dbReference>
<dbReference type="EMBL" id="JADCNL010000006">
    <property type="protein sequence ID" value="KAG0475905.1"/>
    <property type="molecule type" value="Genomic_DNA"/>
</dbReference>
<feature type="chain" id="PRO_5033939752" evidence="2">
    <location>
        <begin position="22"/>
        <end position="194"/>
    </location>
</feature>
<feature type="region of interest" description="Disordered" evidence="1">
    <location>
        <begin position="23"/>
        <end position="86"/>
    </location>
</feature>
<evidence type="ECO:0000313" key="3">
    <source>
        <dbReference type="EMBL" id="KAG0475905.1"/>
    </source>
</evidence>
<dbReference type="Proteomes" id="UP000639772">
    <property type="component" value="Chromosome 6"/>
</dbReference>
<comment type="caution">
    <text evidence="4">The sequence shown here is derived from an EMBL/GenBank/DDBJ whole genome shotgun (WGS) entry which is preliminary data.</text>
</comment>
<evidence type="ECO:0000313" key="4">
    <source>
        <dbReference type="EMBL" id="KAG0477627.1"/>
    </source>
</evidence>
<gene>
    <name evidence="4" type="ORF">HPP92_012346</name>
    <name evidence="3" type="ORF">HPP92_012746</name>
</gene>